<dbReference type="Pfam" id="PF13426">
    <property type="entry name" value="PAS_9"/>
    <property type="match status" value="1"/>
</dbReference>
<evidence type="ECO:0000256" key="4">
    <source>
        <dbReference type="ARBA" id="ARBA00022679"/>
    </source>
</evidence>
<dbReference type="PANTHER" id="PTHR43065:SF10">
    <property type="entry name" value="PEROXIDE STRESS-ACTIVATED HISTIDINE KINASE MAK3"/>
    <property type="match status" value="1"/>
</dbReference>
<dbReference type="Gene3D" id="3.40.50.2300">
    <property type="match status" value="1"/>
</dbReference>
<dbReference type="InterPro" id="IPR001789">
    <property type="entry name" value="Sig_transdc_resp-reg_receiver"/>
</dbReference>
<keyword evidence="7" id="KW-0067">ATP-binding</keyword>
<dbReference type="EC" id="2.7.13.3" evidence="2"/>
<dbReference type="SUPFAM" id="SSF55785">
    <property type="entry name" value="PYP-like sensor domain (PAS domain)"/>
    <property type="match status" value="1"/>
</dbReference>
<dbReference type="Pfam" id="PF02518">
    <property type="entry name" value="HATPase_c"/>
    <property type="match status" value="1"/>
</dbReference>
<evidence type="ECO:0000313" key="12">
    <source>
        <dbReference type="EMBL" id="GEP95000.1"/>
    </source>
</evidence>
<evidence type="ECO:0000256" key="1">
    <source>
        <dbReference type="ARBA" id="ARBA00000085"/>
    </source>
</evidence>
<accession>A0A512RH33</accession>
<dbReference type="CDD" id="cd00130">
    <property type="entry name" value="PAS"/>
    <property type="match status" value="1"/>
</dbReference>
<evidence type="ECO:0000256" key="3">
    <source>
        <dbReference type="ARBA" id="ARBA00022553"/>
    </source>
</evidence>
<dbReference type="InterPro" id="IPR004358">
    <property type="entry name" value="Sig_transdc_His_kin-like_C"/>
</dbReference>
<evidence type="ECO:0000259" key="11">
    <source>
        <dbReference type="PROSITE" id="PS50110"/>
    </source>
</evidence>
<dbReference type="SUPFAM" id="SSF55874">
    <property type="entry name" value="ATPase domain of HSP90 chaperone/DNA topoisomerase II/histidine kinase"/>
    <property type="match status" value="1"/>
</dbReference>
<dbReference type="InterPro" id="IPR003594">
    <property type="entry name" value="HATPase_dom"/>
</dbReference>
<dbReference type="SMART" id="SM00091">
    <property type="entry name" value="PAS"/>
    <property type="match status" value="1"/>
</dbReference>
<evidence type="ECO:0000313" key="13">
    <source>
        <dbReference type="Proteomes" id="UP000321436"/>
    </source>
</evidence>
<dbReference type="InterPro" id="IPR003661">
    <property type="entry name" value="HisK_dim/P_dom"/>
</dbReference>
<dbReference type="SUPFAM" id="SSF52172">
    <property type="entry name" value="CheY-like"/>
    <property type="match status" value="1"/>
</dbReference>
<dbReference type="Gene3D" id="3.30.565.10">
    <property type="entry name" value="Histidine kinase-like ATPase, C-terminal domain"/>
    <property type="match status" value="1"/>
</dbReference>
<dbReference type="AlphaFoldDB" id="A0A512RH33"/>
<keyword evidence="4" id="KW-0808">Transferase</keyword>
<dbReference type="Proteomes" id="UP000321436">
    <property type="component" value="Unassembled WGS sequence"/>
</dbReference>
<feature type="modified residue" description="4-aspartylphosphate" evidence="9">
    <location>
        <position position="62"/>
    </location>
</feature>
<comment type="caution">
    <text evidence="12">The sequence shown here is derived from an EMBL/GenBank/DDBJ whole genome shotgun (WGS) entry which is preliminary data.</text>
</comment>
<dbReference type="EMBL" id="BKAU01000001">
    <property type="protein sequence ID" value="GEP95000.1"/>
    <property type="molecule type" value="Genomic_DNA"/>
</dbReference>
<dbReference type="PROSITE" id="PS50109">
    <property type="entry name" value="HIS_KIN"/>
    <property type="match status" value="1"/>
</dbReference>
<feature type="domain" description="Histidine kinase" evidence="10">
    <location>
        <begin position="273"/>
        <end position="481"/>
    </location>
</feature>
<dbReference type="InterPro" id="IPR035965">
    <property type="entry name" value="PAS-like_dom_sf"/>
</dbReference>
<keyword evidence="6 12" id="KW-0418">Kinase</keyword>
<dbReference type="SMART" id="SM00387">
    <property type="entry name" value="HATPase_c"/>
    <property type="match status" value="1"/>
</dbReference>
<dbReference type="CDD" id="cd00156">
    <property type="entry name" value="REC"/>
    <property type="match status" value="1"/>
</dbReference>
<dbReference type="Gene3D" id="1.10.287.130">
    <property type="match status" value="1"/>
</dbReference>
<evidence type="ECO:0000256" key="7">
    <source>
        <dbReference type="ARBA" id="ARBA00022840"/>
    </source>
</evidence>
<keyword evidence="8" id="KW-0902">Two-component regulatory system</keyword>
<organism evidence="12 13">
    <name type="scientific">Chitinophaga cymbidii</name>
    <dbReference type="NCBI Taxonomy" id="1096750"/>
    <lineage>
        <taxon>Bacteria</taxon>
        <taxon>Pseudomonadati</taxon>
        <taxon>Bacteroidota</taxon>
        <taxon>Chitinophagia</taxon>
        <taxon>Chitinophagales</taxon>
        <taxon>Chitinophagaceae</taxon>
        <taxon>Chitinophaga</taxon>
    </lineage>
</organism>
<evidence type="ECO:0000256" key="9">
    <source>
        <dbReference type="PROSITE-ProRule" id="PRU00169"/>
    </source>
</evidence>
<dbReference type="SMART" id="SM00448">
    <property type="entry name" value="REC"/>
    <property type="match status" value="1"/>
</dbReference>
<dbReference type="InterPro" id="IPR036890">
    <property type="entry name" value="HATPase_C_sf"/>
</dbReference>
<dbReference type="GO" id="GO:0005524">
    <property type="term" value="F:ATP binding"/>
    <property type="evidence" value="ECO:0007669"/>
    <property type="project" value="UniProtKB-KW"/>
</dbReference>
<comment type="catalytic activity">
    <reaction evidence="1">
        <text>ATP + protein L-histidine = ADP + protein N-phospho-L-histidine.</text>
        <dbReference type="EC" id="2.7.13.3"/>
    </reaction>
</comment>
<keyword evidence="3 9" id="KW-0597">Phosphoprotein</keyword>
<dbReference type="CDD" id="cd00082">
    <property type="entry name" value="HisKA"/>
    <property type="match status" value="1"/>
</dbReference>
<evidence type="ECO:0000256" key="6">
    <source>
        <dbReference type="ARBA" id="ARBA00022777"/>
    </source>
</evidence>
<evidence type="ECO:0000256" key="5">
    <source>
        <dbReference type="ARBA" id="ARBA00022741"/>
    </source>
</evidence>
<gene>
    <name evidence="12" type="ORF">CCY01nite_12600</name>
</gene>
<dbReference type="GO" id="GO:0000155">
    <property type="term" value="F:phosphorelay sensor kinase activity"/>
    <property type="evidence" value="ECO:0007669"/>
    <property type="project" value="InterPro"/>
</dbReference>
<dbReference type="InterPro" id="IPR000014">
    <property type="entry name" value="PAS"/>
</dbReference>
<evidence type="ECO:0000259" key="10">
    <source>
        <dbReference type="PROSITE" id="PS50109"/>
    </source>
</evidence>
<dbReference type="Pfam" id="PF00072">
    <property type="entry name" value="Response_reg"/>
    <property type="match status" value="1"/>
</dbReference>
<evidence type="ECO:0000256" key="8">
    <source>
        <dbReference type="ARBA" id="ARBA00023012"/>
    </source>
</evidence>
<dbReference type="InterPro" id="IPR005467">
    <property type="entry name" value="His_kinase_dom"/>
</dbReference>
<evidence type="ECO:0000256" key="2">
    <source>
        <dbReference type="ARBA" id="ARBA00012438"/>
    </source>
</evidence>
<dbReference type="NCBIfam" id="TIGR00229">
    <property type="entry name" value="sensory_box"/>
    <property type="match status" value="1"/>
</dbReference>
<dbReference type="OrthoDB" id="9806995at2"/>
<name>A0A512RH33_9BACT</name>
<dbReference type="Pfam" id="PF00512">
    <property type="entry name" value="HisKA"/>
    <property type="match status" value="1"/>
</dbReference>
<feature type="domain" description="Response regulatory" evidence="11">
    <location>
        <begin position="10"/>
        <end position="127"/>
    </location>
</feature>
<dbReference type="InterPro" id="IPR036097">
    <property type="entry name" value="HisK_dim/P_sf"/>
</dbReference>
<dbReference type="InterPro" id="IPR011006">
    <property type="entry name" value="CheY-like_superfamily"/>
</dbReference>
<dbReference type="PANTHER" id="PTHR43065">
    <property type="entry name" value="SENSOR HISTIDINE KINASE"/>
    <property type="match status" value="1"/>
</dbReference>
<keyword evidence="5" id="KW-0547">Nucleotide-binding</keyword>
<sequence>MQTMKDTRPHILMIDDDEDDFFLVSSLLQDVAPNQYHIEWCATYEAGIAAIEQKQHVLYLVDYRLGRHTGLDILRHFQHIGYDAPVIMLTGKGDYAIDNEAMMAGAADYLVKGEIGAQELERAIRYGISEHKHLQTIAENERKYFGIFEKSHDLIILADCDKNIIEVNPTAQKKLQHTREELLRMNLKDLFMQETEALQFLLDICEDNAIVQREYAFRNQSGQKLDVLVNANKLDEKLGTFLCVAEDITEKKREEQEKQHQEKFVITGRIARVIAHEVRNPLTNILLAVGQFKQEIPSEQEDAQLYLDIIERNCTRINQLVTEMLQSTRMMELHLHEMDANEMVHNALALAEDRLQLNEMRLEESYMEEDINLLVDAEKMSIALLNLFINAIEAMTPGQGVLRVNTMHENGKVYIRIGDNGIGIPEENKAKLFDPFFTNKTKGTGLGLTSTQNIILNHKGAITVESSPGEGTLFTIILPVV</sequence>
<dbReference type="SMART" id="SM00388">
    <property type="entry name" value="HisKA"/>
    <property type="match status" value="1"/>
</dbReference>
<dbReference type="Gene3D" id="3.30.450.20">
    <property type="entry name" value="PAS domain"/>
    <property type="match status" value="1"/>
</dbReference>
<protein>
    <recommendedName>
        <fullName evidence="2">histidine kinase</fullName>
        <ecNumber evidence="2">2.7.13.3</ecNumber>
    </recommendedName>
</protein>
<dbReference type="PRINTS" id="PR00344">
    <property type="entry name" value="BCTRLSENSOR"/>
</dbReference>
<dbReference type="PROSITE" id="PS50110">
    <property type="entry name" value="RESPONSE_REGULATORY"/>
    <property type="match status" value="1"/>
</dbReference>
<proteinExistence type="predicted"/>
<dbReference type="SUPFAM" id="SSF47384">
    <property type="entry name" value="Homodimeric domain of signal transducing histidine kinase"/>
    <property type="match status" value="1"/>
</dbReference>
<reference evidence="12 13" key="1">
    <citation type="submission" date="2019-07" db="EMBL/GenBank/DDBJ databases">
        <title>Whole genome shotgun sequence of Chitinophaga cymbidii NBRC 109752.</title>
        <authorList>
            <person name="Hosoyama A."/>
            <person name="Uohara A."/>
            <person name="Ohji S."/>
            <person name="Ichikawa N."/>
        </authorList>
    </citation>
    <scope>NUCLEOTIDE SEQUENCE [LARGE SCALE GENOMIC DNA]</scope>
    <source>
        <strain evidence="12 13">NBRC 109752</strain>
    </source>
</reference>
<keyword evidence="13" id="KW-1185">Reference proteome</keyword>